<protein>
    <submittedName>
        <fullName evidence="1">Uncharacterized protein</fullName>
    </submittedName>
</protein>
<organism evidence="1 2">
    <name type="scientific">Limnoglobus roseus</name>
    <dbReference type="NCBI Taxonomy" id="2598579"/>
    <lineage>
        <taxon>Bacteria</taxon>
        <taxon>Pseudomonadati</taxon>
        <taxon>Planctomycetota</taxon>
        <taxon>Planctomycetia</taxon>
        <taxon>Gemmatales</taxon>
        <taxon>Gemmataceae</taxon>
        <taxon>Limnoglobus</taxon>
    </lineage>
</organism>
<gene>
    <name evidence="1" type="ORF">PX52LOC_07624</name>
</gene>
<dbReference type="AlphaFoldDB" id="A0A5C1ANF4"/>
<dbReference type="Proteomes" id="UP000324974">
    <property type="component" value="Chromosome"/>
</dbReference>
<dbReference type="EMBL" id="CP042425">
    <property type="protein sequence ID" value="QEL20520.1"/>
    <property type="molecule type" value="Genomic_DNA"/>
</dbReference>
<dbReference type="KEGG" id="lrs:PX52LOC_07624"/>
<accession>A0A5C1ANF4</accession>
<proteinExistence type="predicted"/>
<sequence>MSEEDSLGELPDDVCRTITRYTRGLITDGEFARMGIDTLAACRVFDSVDRFLKALPPAALIAAEDYARMLIDPSRPIYIMTTRRDWPTEEQAQAEGLARRAVAEAVLNALKGK</sequence>
<keyword evidence="2" id="KW-1185">Reference proteome</keyword>
<evidence type="ECO:0000313" key="1">
    <source>
        <dbReference type="EMBL" id="QEL20520.1"/>
    </source>
</evidence>
<name>A0A5C1ANF4_9BACT</name>
<evidence type="ECO:0000313" key="2">
    <source>
        <dbReference type="Proteomes" id="UP000324974"/>
    </source>
</evidence>
<reference evidence="2" key="1">
    <citation type="submission" date="2019-08" db="EMBL/GenBank/DDBJ databases">
        <title>Limnoglobus roseus gen. nov., sp. nov., a novel freshwater planctomycete with a giant genome from the family Gemmataceae.</title>
        <authorList>
            <person name="Kulichevskaya I.S."/>
            <person name="Naumoff D.G."/>
            <person name="Miroshnikov K."/>
            <person name="Ivanova A."/>
            <person name="Philippov D.A."/>
            <person name="Hakobyan A."/>
            <person name="Rijpstra I.C."/>
            <person name="Sinninghe Damste J.S."/>
            <person name="Liesack W."/>
            <person name="Dedysh S.N."/>
        </authorList>
    </citation>
    <scope>NUCLEOTIDE SEQUENCE [LARGE SCALE GENOMIC DNA]</scope>
    <source>
        <strain evidence="2">PX52</strain>
    </source>
</reference>